<dbReference type="GO" id="GO:0035556">
    <property type="term" value="P:intracellular signal transduction"/>
    <property type="evidence" value="ECO:0007669"/>
    <property type="project" value="TreeGrafter"/>
</dbReference>
<dbReference type="InterPro" id="IPR011009">
    <property type="entry name" value="Kinase-like_dom_sf"/>
</dbReference>
<evidence type="ECO:0000256" key="3">
    <source>
        <dbReference type="PROSITE-ProRule" id="PRU10141"/>
    </source>
</evidence>
<evidence type="ECO:0000256" key="4">
    <source>
        <dbReference type="SAM" id="MobiDB-lite"/>
    </source>
</evidence>
<keyword evidence="8" id="KW-1185">Reference proteome</keyword>
<feature type="domain" description="KA1" evidence="6">
    <location>
        <begin position="547"/>
        <end position="597"/>
    </location>
</feature>
<dbReference type="PROSITE" id="PS00108">
    <property type="entry name" value="PROTEIN_KINASE_ST"/>
    <property type="match status" value="1"/>
</dbReference>
<feature type="region of interest" description="Disordered" evidence="4">
    <location>
        <begin position="296"/>
        <end position="327"/>
    </location>
</feature>
<proteinExistence type="predicted"/>
<dbReference type="SUPFAM" id="SSF56112">
    <property type="entry name" value="Protein kinase-like (PK-like)"/>
    <property type="match status" value="1"/>
</dbReference>
<dbReference type="PROSITE" id="PS50011">
    <property type="entry name" value="PROTEIN_KINASE_DOM"/>
    <property type="match status" value="1"/>
</dbReference>
<dbReference type="GO" id="GO:0005737">
    <property type="term" value="C:cytoplasm"/>
    <property type="evidence" value="ECO:0007669"/>
    <property type="project" value="TreeGrafter"/>
</dbReference>
<evidence type="ECO:0008006" key="9">
    <source>
        <dbReference type="Google" id="ProtNLM"/>
    </source>
</evidence>
<evidence type="ECO:0000259" key="6">
    <source>
        <dbReference type="PROSITE" id="PS50032"/>
    </source>
</evidence>
<dbReference type="FunFam" id="1.10.510.10:FF:000571">
    <property type="entry name" value="Maternal embryonic leucine zipper kinase"/>
    <property type="match status" value="1"/>
</dbReference>
<dbReference type="InterPro" id="IPR000719">
    <property type="entry name" value="Prot_kinase_dom"/>
</dbReference>
<sequence>MANTDAPKKVHYNSFGPYRLSKTVGQGEFGKVKLAHHIQTGKEVTLTYLEVAIKLVKKEDIQKPGRTEKLIREIDILKLYEVLETERYVGIVTAYASGGELFKYMITQKHRQYLKEQEAAKYFAQLIVGVEYLLNLGIVHRDLKLENLLLDENKNIVIIDFGFANRFGQETKNMLNTNCGSLCYAAPELVINDSYVAGSVDIWSCGVILYAMLCGYLPYDDDPNASEDTQKLYKYILETKLTFPNHVSHGAKSLVNRILVPDPSLRANIDEIKTHTWIKLYYEKYKVAKKPIETVPEESEFKTEESTESAETLPKKEKVEDSDKPAAIPVMQEQTKREDFKFGPEKPKAARTEDSDLPIRAMSLDRGNFIPKSIQLLILANDFMSRSSTVSRATRNVVMYVPPGKETLDKIKLHSGPIDQRAISNLEPGIIMERVIKVFTEMGMDVVLTRNAYKMKIVQHTEKDFGDDSESDFESTVVSSMAPPVTSTIRASAKSNYSGKSKSAKIASALAEFPALILQNLMYMGKFGLQYNRGFDGKPIPPVPANREPVLKKLKFYVAIHRIKSLEGIYTVDCKRLKGDIWEFKHLYNDFIGRLQIELEKEKTGEKTDQKEE</sequence>
<evidence type="ECO:0000313" key="8">
    <source>
        <dbReference type="Proteomes" id="UP001210925"/>
    </source>
</evidence>
<dbReference type="SMART" id="SM00220">
    <property type="entry name" value="S_TKc"/>
    <property type="match status" value="1"/>
</dbReference>
<organism evidence="7 8">
    <name type="scientific">Boothiomyces macroporosus</name>
    <dbReference type="NCBI Taxonomy" id="261099"/>
    <lineage>
        <taxon>Eukaryota</taxon>
        <taxon>Fungi</taxon>
        <taxon>Fungi incertae sedis</taxon>
        <taxon>Chytridiomycota</taxon>
        <taxon>Chytridiomycota incertae sedis</taxon>
        <taxon>Chytridiomycetes</taxon>
        <taxon>Rhizophydiales</taxon>
        <taxon>Terramycetaceae</taxon>
        <taxon>Boothiomyces</taxon>
    </lineage>
</organism>
<protein>
    <recommendedName>
        <fullName evidence="9">Non-specific serine/threonine protein kinase</fullName>
    </recommendedName>
</protein>
<dbReference type="GO" id="GO:0004674">
    <property type="term" value="F:protein serine/threonine kinase activity"/>
    <property type="evidence" value="ECO:0007669"/>
    <property type="project" value="TreeGrafter"/>
</dbReference>
<keyword evidence="2 3" id="KW-0067">ATP-binding</keyword>
<comment type="caution">
    <text evidence="7">The sequence shown here is derived from an EMBL/GenBank/DDBJ whole genome shotgun (WGS) entry which is preliminary data.</text>
</comment>
<evidence type="ECO:0000313" key="7">
    <source>
        <dbReference type="EMBL" id="KAJ3260512.1"/>
    </source>
</evidence>
<dbReference type="Proteomes" id="UP001210925">
    <property type="component" value="Unassembled WGS sequence"/>
</dbReference>
<dbReference type="InterPro" id="IPR001772">
    <property type="entry name" value="KA1_dom"/>
</dbReference>
<dbReference type="PANTHER" id="PTHR24346:SF110">
    <property type="entry name" value="NON-SPECIFIC SERINE_THREONINE PROTEIN KINASE"/>
    <property type="match status" value="1"/>
</dbReference>
<gene>
    <name evidence="7" type="ORF">HK103_000654</name>
</gene>
<feature type="compositionally biased region" description="Basic and acidic residues" evidence="4">
    <location>
        <begin position="313"/>
        <end position="324"/>
    </location>
</feature>
<keyword evidence="1 3" id="KW-0547">Nucleotide-binding</keyword>
<dbReference type="InterPro" id="IPR017441">
    <property type="entry name" value="Protein_kinase_ATP_BS"/>
</dbReference>
<reference evidence="7" key="1">
    <citation type="submission" date="2020-05" db="EMBL/GenBank/DDBJ databases">
        <title>Phylogenomic resolution of chytrid fungi.</title>
        <authorList>
            <person name="Stajich J.E."/>
            <person name="Amses K."/>
            <person name="Simmons R."/>
            <person name="Seto K."/>
            <person name="Myers J."/>
            <person name="Bonds A."/>
            <person name="Quandt C.A."/>
            <person name="Barry K."/>
            <person name="Liu P."/>
            <person name="Grigoriev I."/>
            <person name="Longcore J.E."/>
            <person name="James T.Y."/>
        </authorList>
    </citation>
    <scope>NUCLEOTIDE SEQUENCE</scope>
    <source>
        <strain evidence="7">PLAUS21</strain>
    </source>
</reference>
<evidence type="ECO:0000256" key="2">
    <source>
        <dbReference type="ARBA" id="ARBA00022840"/>
    </source>
</evidence>
<dbReference type="GO" id="GO:0005524">
    <property type="term" value="F:ATP binding"/>
    <property type="evidence" value="ECO:0007669"/>
    <property type="project" value="UniProtKB-UniRule"/>
</dbReference>
<dbReference type="AlphaFoldDB" id="A0AAD5UN56"/>
<dbReference type="CDD" id="cd14003">
    <property type="entry name" value="STKc_AMPK-like"/>
    <property type="match status" value="1"/>
</dbReference>
<dbReference type="PROSITE" id="PS00107">
    <property type="entry name" value="PROTEIN_KINASE_ATP"/>
    <property type="match status" value="1"/>
</dbReference>
<evidence type="ECO:0000259" key="5">
    <source>
        <dbReference type="PROSITE" id="PS50011"/>
    </source>
</evidence>
<dbReference type="Pfam" id="PF00069">
    <property type="entry name" value="Pkinase"/>
    <property type="match status" value="1"/>
</dbReference>
<feature type="domain" description="Protein kinase" evidence="5">
    <location>
        <begin position="18"/>
        <end position="278"/>
    </location>
</feature>
<dbReference type="InterPro" id="IPR008271">
    <property type="entry name" value="Ser/Thr_kinase_AS"/>
</dbReference>
<feature type="binding site" evidence="3">
    <location>
        <position position="54"/>
    </location>
    <ligand>
        <name>ATP</name>
        <dbReference type="ChEBI" id="CHEBI:30616"/>
    </ligand>
</feature>
<dbReference type="PROSITE" id="PS50032">
    <property type="entry name" value="KA1"/>
    <property type="match status" value="1"/>
</dbReference>
<dbReference type="PANTHER" id="PTHR24346">
    <property type="entry name" value="MAP/MICROTUBULE AFFINITY-REGULATING KINASE"/>
    <property type="match status" value="1"/>
</dbReference>
<name>A0AAD5UN56_9FUNG</name>
<dbReference type="Gene3D" id="3.30.310.80">
    <property type="entry name" value="Kinase associated domain 1, KA1"/>
    <property type="match status" value="1"/>
</dbReference>
<evidence type="ECO:0000256" key="1">
    <source>
        <dbReference type="ARBA" id="ARBA00022741"/>
    </source>
</evidence>
<dbReference type="EMBL" id="JADGKB010000011">
    <property type="protein sequence ID" value="KAJ3260512.1"/>
    <property type="molecule type" value="Genomic_DNA"/>
</dbReference>
<dbReference type="Gene3D" id="1.10.510.10">
    <property type="entry name" value="Transferase(Phosphotransferase) domain 1"/>
    <property type="match status" value="1"/>
</dbReference>
<dbReference type="Pfam" id="PF02149">
    <property type="entry name" value="KA1"/>
    <property type="match status" value="1"/>
</dbReference>
<accession>A0AAD5UN56</accession>